<feature type="transmembrane region" description="Helical" evidence="2">
    <location>
        <begin position="143"/>
        <end position="166"/>
    </location>
</feature>
<evidence type="ECO:0000256" key="2">
    <source>
        <dbReference type="SAM" id="Phobius"/>
    </source>
</evidence>
<evidence type="ECO:0000256" key="1">
    <source>
        <dbReference type="SAM" id="MobiDB-lite"/>
    </source>
</evidence>
<accession>A0A6T8PNN1</accession>
<dbReference type="PANTHER" id="PTHR12460">
    <property type="entry name" value="CYCLIN-DEPENDENT KINASE INHIBITOR-RELATED PROTEIN"/>
    <property type="match status" value="1"/>
</dbReference>
<feature type="transmembrane region" description="Helical" evidence="2">
    <location>
        <begin position="349"/>
        <end position="373"/>
    </location>
</feature>
<dbReference type="EMBL" id="HBFK01040445">
    <property type="protein sequence ID" value="CAD8758054.1"/>
    <property type="molecule type" value="Transcribed_RNA"/>
</dbReference>
<feature type="transmembrane region" description="Helical" evidence="2">
    <location>
        <begin position="616"/>
        <end position="634"/>
    </location>
</feature>
<reference evidence="3" key="1">
    <citation type="submission" date="2021-01" db="EMBL/GenBank/DDBJ databases">
        <authorList>
            <person name="Corre E."/>
            <person name="Pelletier E."/>
            <person name="Niang G."/>
            <person name="Scheremetjew M."/>
            <person name="Finn R."/>
            <person name="Kale V."/>
            <person name="Holt S."/>
            <person name="Cochrane G."/>
            <person name="Meng A."/>
            <person name="Brown T."/>
            <person name="Cohen L."/>
        </authorList>
    </citation>
    <scope>NUCLEOTIDE SEQUENCE</scope>
    <source>
        <strain evidence="3">CCMP441</strain>
    </source>
</reference>
<feature type="region of interest" description="Disordered" evidence="1">
    <location>
        <begin position="1054"/>
        <end position="1111"/>
    </location>
</feature>
<dbReference type="GO" id="GO:0031124">
    <property type="term" value="P:mRNA 3'-end processing"/>
    <property type="evidence" value="ECO:0007669"/>
    <property type="project" value="TreeGrafter"/>
</dbReference>
<protein>
    <submittedName>
        <fullName evidence="3">Uncharacterized protein</fullName>
    </submittedName>
</protein>
<feature type="region of interest" description="Disordered" evidence="1">
    <location>
        <begin position="1138"/>
        <end position="1165"/>
    </location>
</feature>
<keyword evidence="2" id="KW-1133">Transmembrane helix</keyword>
<keyword evidence="2" id="KW-0472">Membrane</keyword>
<feature type="transmembrane region" description="Helical" evidence="2">
    <location>
        <begin position="394"/>
        <end position="414"/>
    </location>
</feature>
<dbReference type="AlphaFoldDB" id="A0A6T8PNN1"/>
<feature type="transmembrane region" description="Helical" evidence="2">
    <location>
        <begin position="545"/>
        <end position="569"/>
    </location>
</feature>
<name>A0A6T8PNN1_HEMAN</name>
<proteinExistence type="predicted"/>
<feature type="region of interest" description="Disordered" evidence="1">
    <location>
        <begin position="932"/>
        <end position="955"/>
    </location>
</feature>
<feature type="transmembrane region" description="Helical" evidence="2">
    <location>
        <begin position="263"/>
        <end position="283"/>
    </location>
</feature>
<feature type="transmembrane region" description="Helical" evidence="2">
    <location>
        <begin position="576"/>
        <end position="596"/>
    </location>
</feature>
<feature type="transmembrane region" description="Helical" evidence="2">
    <location>
        <begin position="811"/>
        <end position="833"/>
    </location>
</feature>
<dbReference type="PANTHER" id="PTHR12460:SF0">
    <property type="entry name" value="CID DOMAIN-CONTAINING PROTEIN-RELATED"/>
    <property type="match status" value="1"/>
</dbReference>
<feature type="transmembrane region" description="Helical" evidence="2">
    <location>
        <begin position="472"/>
        <end position="494"/>
    </location>
</feature>
<feature type="transmembrane region" description="Helical" evidence="2">
    <location>
        <begin position="178"/>
        <end position="197"/>
    </location>
</feature>
<gene>
    <name evidence="3" type="ORF">HAND1043_LOCUS24568</name>
</gene>
<evidence type="ECO:0000313" key="3">
    <source>
        <dbReference type="EMBL" id="CAD8758054.1"/>
    </source>
</evidence>
<organism evidence="3">
    <name type="scientific">Hemiselmis andersenii</name>
    <name type="common">Cryptophyte alga</name>
    <dbReference type="NCBI Taxonomy" id="464988"/>
    <lineage>
        <taxon>Eukaryota</taxon>
        <taxon>Cryptophyceae</taxon>
        <taxon>Cryptomonadales</taxon>
        <taxon>Hemiselmidaceae</taxon>
        <taxon>Hemiselmis</taxon>
    </lineage>
</organism>
<dbReference type="SUPFAM" id="SSF81995">
    <property type="entry name" value="beta-sandwich domain of Sec23/24"/>
    <property type="match status" value="1"/>
</dbReference>
<feature type="transmembrane region" description="Helical" evidence="2">
    <location>
        <begin position="865"/>
        <end position="887"/>
    </location>
</feature>
<feature type="transmembrane region" description="Helical" evidence="2">
    <location>
        <begin position="204"/>
        <end position="224"/>
    </location>
</feature>
<feature type="transmembrane region" description="Helical" evidence="2">
    <location>
        <begin position="740"/>
        <end position="766"/>
    </location>
</feature>
<feature type="transmembrane region" description="Helical" evidence="2">
    <location>
        <begin position="711"/>
        <end position="734"/>
    </location>
</feature>
<feature type="transmembrane region" description="Helical" evidence="2">
    <location>
        <begin position="230"/>
        <end position="251"/>
    </location>
</feature>
<sequence>MSLPPAAPKLFSDVHGAPAPYVTSSPPLAPMGGSPPTLPVMQYGGQGFEGQVQPYPPSTTAYQQAQPPMTNFQQPYETRVPSAGQPPLIYTQGEEVQMPPGMVDAQSSEGYVPRLIVTESGMLQGEYVESTSSLMKRTAALSLLTLIPIALYILVFTEIGFGATVFKNLVHNSTYPQIFSALGVAIILVLYIFDFSYWEGYHVLKGLCLCIVAGAASVAVVMSFKTRPYAPLLLYFCVVCGFFAFIYWMLYKSVALVSFLRSMGMATIFGGAVAMATGLAWAGSNNFWWGDESQLEFRNRLRVCQDMTPGNGYCYSYGQRFGVACAAGCPEIVSESACDPENPQCLAALLLWGGLFLMAFFTLVCGMAITLVSNSVQATVRGDPTSGIKVFTSPLVRIFVLFLLVLIMIMYVASSIAGASMQLTNVVVAFSMLGIILLCAAFVGSIGWGNVKGSVSALPIVQKFFKLRQSDWIKAMFIVVFSPILPFVLIISMINQLTRKCLDITKTLTSEDQHLVVTLFFHNALENMKQWRWSSVLRKATLLGFVYFVIVVGIGKITQLFLAWLNIVLSESGLSIWSISAIVFGVGIILFLIPAVPGVPIYLCCGVTLVAAGEPHFGGFAVAVAWATVVGFVCKLAGCTVQQKIIGEGMGRSVYVRSACYVNSDPIKAFRLVCSDKGWMSFQLCVLLVGGPDWPVSVMAGILRQPILKMLLGTTPILIPIATTVVAGGCLLKANEGSYWGTLAGAFSTASAMMFSAASIGFAVVLERVTTNRKADLDAIPDDPKVAKLDRIQEKKQQIMDEVTDWRVVPFLFKLILVMSVVFMWCATMVFALSGDEAFEEVNLTTDYRLPPLNGEMSNLIKRPLGLLGCGLEAVALVLFFAFGFYASTQASTRLKMVDLDTLPPPVREGDTAIARVQSNPNTIVVQDSRAAVPDYGGPAGGPPAYSTYQQQQSNLPQLQTYRQSQQLPYAESQQLPYQGALQQQTYGPPPPLVPPQLAGTSFLPPAGEPGVQLMGKGQYPPAESQHSTMTVPRRMDPPQPFNPYEWPYPKQFPDPPPPVPPYGQAPPPLPPPQMMQPIIPPPFQPPPPPQPQEEQVCTYGRPTAEPQPLTEYTYERKVYDQPQRQMTEYTYERKVYDGLNQPPQQPGQPVLDAKGWPVDAAGWT</sequence>
<feature type="transmembrane region" description="Helical" evidence="2">
    <location>
        <begin position="426"/>
        <end position="451"/>
    </location>
</feature>
<dbReference type="GO" id="GO:0000993">
    <property type="term" value="F:RNA polymerase II complex binding"/>
    <property type="evidence" value="ECO:0007669"/>
    <property type="project" value="TreeGrafter"/>
</dbReference>
<keyword evidence="2" id="KW-0812">Transmembrane</keyword>
<feature type="compositionally biased region" description="Pro residues" evidence="1">
    <location>
        <begin position="1054"/>
        <end position="1092"/>
    </location>
</feature>